<dbReference type="EMBL" id="FODY01000007">
    <property type="protein sequence ID" value="SEO93108.1"/>
    <property type="molecule type" value="Genomic_DNA"/>
</dbReference>
<dbReference type="InterPro" id="IPR009080">
    <property type="entry name" value="tRNAsynth_Ia_anticodon-bd"/>
</dbReference>
<evidence type="ECO:0000256" key="11">
    <source>
        <dbReference type="HAMAP-Rule" id="MF_00123"/>
    </source>
</evidence>
<evidence type="ECO:0000259" key="13">
    <source>
        <dbReference type="SMART" id="SM00836"/>
    </source>
</evidence>
<evidence type="ECO:0000256" key="12">
    <source>
        <dbReference type="RuleBase" id="RU363038"/>
    </source>
</evidence>
<dbReference type="AlphaFoldDB" id="A0A1H8TRP4"/>
<feature type="short sequence motif" description="'HIGH' region" evidence="11">
    <location>
        <begin position="131"/>
        <end position="141"/>
    </location>
</feature>
<dbReference type="FunFam" id="1.10.730.10:FF:000008">
    <property type="entry name" value="Arginine--tRNA ligase"/>
    <property type="match status" value="1"/>
</dbReference>
<dbReference type="SMART" id="SM00836">
    <property type="entry name" value="DALR_1"/>
    <property type="match status" value="1"/>
</dbReference>
<evidence type="ECO:0000256" key="9">
    <source>
        <dbReference type="ARBA" id="ARBA00023146"/>
    </source>
</evidence>
<keyword evidence="9 11" id="KW-0030">Aminoacyl-tRNA synthetase</keyword>
<dbReference type="InterPro" id="IPR035684">
    <property type="entry name" value="ArgRS_core"/>
</dbReference>
<proteinExistence type="inferred from homology"/>
<dbReference type="SUPFAM" id="SSF52374">
    <property type="entry name" value="Nucleotidylyl transferase"/>
    <property type="match status" value="1"/>
</dbReference>
<dbReference type="InterPro" id="IPR014729">
    <property type="entry name" value="Rossmann-like_a/b/a_fold"/>
</dbReference>
<dbReference type="SMART" id="SM01016">
    <property type="entry name" value="Arg_tRNA_synt_N"/>
    <property type="match status" value="1"/>
</dbReference>
<evidence type="ECO:0000256" key="4">
    <source>
        <dbReference type="ARBA" id="ARBA00022490"/>
    </source>
</evidence>
<dbReference type="FunFam" id="3.30.1360.70:FF:000003">
    <property type="entry name" value="Arginine--tRNA ligase"/>
    <property type="match status" value="1"/>
</dbReference>
<keyword evidence="16" id="KW-1185">Reference proteome</keyword>
<dbReference type="InterPro" id="IPR001278">
    <property type="entry name" value="Arg-tRNA-ligase"/>
</dbReference>
<dbReference type="GO" id="GO:0005524">
    <property type="term" value="F:ATP binding"/>
    <property type="evidence" value="ECO:0007669"/>
    <property type="project" value="UniProtKB-UniRule"/>
</dbReference>
<dbReference type="GO" id="GO:0004814">
    <property type="term" value="F:arginine-tRNA ligase activity"/>
    <property type="evidence" value="ECO:0007669"/>
    <property type="project" value="UniProtKB-UniRule"/>
</dbReference>
<dbReference type="Pfam" id="PF00750">
    <property type="entry name" value="tRNA-synt_1d"/>
    <property type="match status" value="1"/>
</dbReference>
<evidence type="ECO:0000256" key="8">
    <source>
        <dbReference type="ARBA" id="ARBA00022917"/>
    </source>
</evidence>
<dbReference type="Gene3D" id="3.30.1360.70">
    <property type="entry name" value="Arginyl tRNA synthetase N-terminal domain"/>
    <property type="match status" value="1"/>
</dbReference>
<evidence type="ECO:0000259" key="14">
    <source>
        <dbReference type="SMART" id="SM01016"/>
    </source>
</evidence>
<protein>
    <recommendedName>
        <fullName evidence="11">Arginine--tRNA ligase</fullName>
        <ecNumber evidence="11">6.1.1.19</ecNumber>
    </recommendedName>
    <alternativeName>
        <fullName evidence="11">Arginyl-tRNA synthetase</fullName>
        <shortName evidence="11">ArgRS</shortName>
    </alternativeName>
</protein>
<dbReference type="PRINTS" id="PR01038">
    <property type="entry name" value="TRNASYNTHARG"/>
</dbReference>
<dbReference type="CDD" id="cd07956">
    <property type="entry name" value="Anticodon_Ia_Arg"/>
    <property type="match status" value="1"/>
</dbReference>
<dbReference type="OrthoDB" id="9805987at2"/>
<reference evidence="15 16" key="1">
    <citation type="submission" date="2016-10" db="EMBL/GenBank/DDBJ databases">
        <authorList>
            <person name="de Groot N.N."/>
        </authorList>
    </citation>
    <scope>NUCLEOTIDE SEQUENCE [LARGE SCALE GENOMIC DNA]</scope>
    <source>
        <strain evidence="15 16">DSM 13305</strain>
    </source>
</reference>
<evidence type="ECO:0000313" key="16">
    <source>
        <dbReference type="Proteomes" id="UP000198847"/>
    </source>
</evidence>
<evidence type="ECO:0000256" key="3">
    <source>
        <dbReference type="ARBA" id="ARBA00011245"/>
    </source>
</evidence>
<feature type="domain" description="Arginyl tRNA synthetase N-terminal" evidence="14">
    <location>
        <begin position="9"/>
        <end position="94"/>
    </location>
</feature>
<dbReference type="InterPro" id="IPR008909">
    <property type="entry name" value="DALR_anticod-bd"/>
</dbReference>
<keyword evidence="4 11" id="KW-0963">Cytoplasm</keyword>
<evidence type="ECO:0000256" key="2">
    <source>
        <dbReference type="ARBA" id="ARBA00005594"/>
    </source>
</evidence>
<evidence type="ECO:0000256" key="5">
    <source>
        <dbReference type="ARBA" id="ARBA00022598"/>
    </source>
</evidence>
<dbReference type="CDD" id="cd00671">
    <property type="entry name" value="ArgRS_core"/>
    <property type="match status" value="1"/>
</dbReference>
<dbReference type="Gene3D" id="3.40.50.620">
    <property type="entry name" value="HUPs"/>
    <property type="match status" value="1"/>
</dbReference>
<keyword evidence="5 11" id="KW-0436">Ligase</keyword>
<dbReference type="STRING" id="112903.SAMN04490178_10762"/>
<evidence type="ECO:0000256" key="10">
    <source>
        <dbReference type="ARBA" id="ARBA00049339"/>
    </source>
</evidence>
<evidence type="ECO:0000313" key="15">
    <source>
        <dbReference type="EMBL" id="SEO93108.1"/>
    </source>
</evidence>
<dbReference type="PANTHER" id="PTHR11956">
    <property type="entry name" value="ARGINYL-TRNA SYNTHETASE"/>
    <property type="match status" value="1"/>
</dbReference>
<evidence type="ECO:0000256" key="1">
    <source>
        <dbReference type="ARBA" id="ARBA00004496"/>
    </source>
</evidence>
<feature type="domain" description="DALR anticodon binding" evidence="13">
    <location>
        <begin position="436"/>
        <end position="556"/>
    </location>
</feature>
<dbReference type="NCBIfam" id="TIGR00456">
    <property type="entry name" value="argS"/>
    <property type="match status" value="1"/>
</dbReference>
<dbReference type="EC" id="6.1.1.19" evidence="11"/>
<dbReference type="Proteomes" id="UP000198847">
    <property type="component" value="Unassembled WGS sequence"/>
</dbReference>
<dbReference type="Pfam" id="PF05746">
    <property type="entry name" value="DALR_1"/>
    <property type="match status" value="1"/>
</dbReference>
<dbReference type="InterPro" id="IPR001412">
    <property type="entry name" value="aa-tRNA-synth_I_CS"/>
</dbReference>
<evidence type="ECO:0000256" key="6">
    <source>
        <dbReference type="ARBA" id="ARBA00022741"/>
    </source>
</evidence>
<accession>A0A1H8TRP4</accession>
<dbReference type="PROSITE" id="PS00178">
    <property type="entry name" value="AA_TRNA_LIGASE_I"/>
    <property type="match status" value="1"/>
</dbReference>
<keyword evidence="6 11" id="KW-0547">Nucleotide-binding</keyword>
<dbReference type="GO" id="GO:0005737">
    <property type="term" value="C:cytoplasm"/>
    <property type="evidence" value="ECO:0007669"/>
    <property type="project" value="UniProtKB-SubCell"/>
</dbReference>
<dbReference type="GO" id="GO:0006420">
    <property type="term" value="P:arginyl-tRNA aminoacylation"/>
    <property type="evidence" value="ECO:0007669"/>
    <property type="project" value="UniProtKB-UniRule"/>
</dbReference>
<keyword evidence="7 11" id="KW-0067">ATP-binding</keyword>
<dbReference type="SUPFAM" id="SSF55190">
    <property type="entry name" value="Arginyl-tRNA synthetase (ArgRS), N-terminal 'additional' domain"/>
    <property type="match status" value="1"/>
</dbReference>
<keyword evidence="8 11" id="KW-0648">Protein biosynthesis</keyword>
<gene>
    <name evidence="11" type="primary">argS</name>
    <name evidence="15" type="ORF">SAMN04490178_10762</name>
</gene>
<evidence type="ECO:0000256" key="7">
    <source>
        <dbReference type="ARBA" id="ARBA00022840"/>
    </source>
</evidence>
<dbReference type="HAMAP" id="MF_00123">
    <property type="entry name" value="Arg_tRNA_synth"/>
    <property type="match status" value="1"/>
</dbReference>
<dbReference type="RefSeq" id="WP_091745456.1">
    <property type="nucleotide sequence ID" value="NZ_FODY01000007.1"/>
</dbReference>
<name>A0A1H8TRP4_9FIRM</name>
<comment type="subcellular location">
    <subcellularLocation>
        <location evidence="1 11">Cytoplasm</location>
    </subcellularLocation>
</comment>
<comment type="subunit">
    <text evidence="3 11">Monomer.</text>
</comment>
<organism evidence="15 16">
    <name type="scientific">Propionispora vibrioides</name>
    <dbReference type="NCBI Taxonomy" id="112903"/>
    <lineage>
        <taxon>Bacteria</taxon>
        <taxon>Bacillati</taxon>
        <taxon>Bacillota</taxon>
        <taxon>Negativicutes</taxon>
        <taxon>Selenomonadales</taxon>
        <taxon>Sporomusaceae</taxon>
        <taxon>Propionispora</taxon>
    </lineage>
</organism>
<dbReference type="PANTHER" id="PTHR11956:SF5">
    <property type="entry name" value="ARGININE--TRNA LIGASE, CYTOPLASMIC"/>
    <property type="match status" value="1"/>
</dbReference>
<sequence>MDMKIVLQEAIREAVHQAVSEGLLTLAMEDLPAVVLEVPPQKEFGDYATNFAMQAARVAKANPRKIAEAIVAHLRGTWLERAEIAGPGFINFYLKADWLYEMLQGILRQGSAYGNTTAGQGQKVQVEFVSANPTGPLHVGHGRGAAVGSTLVNLLRAAGYEVQSEFYINDAGNQIDNLAASVNARYLELLGQTAAFPEDGYHGHDIIDTAQRIINREGDRYLNMTEAERLTVFKELALSEKLAALKEDLAAFNVTFDVWFSERTLHEARSIAEVCRIFKEKGHMYEQDGALWLRSTASGDDKDRVVIRDNGVPTYLAADIAYHRNKLERGFDKLINIWGADHHGYIPRVRAAIAALGYDPDCLEVLILQMVSLYQNGELVKMSKRTGQGVTLTELMEEVGRDAARFFFIMRSIDSQLDFDLDLAKSRSNENPVYYIQYAHARICSIFRQVQEAGISVGDVAACRLERLEEAAEIDLIKKLGDYPEEISNAAKERAVHRVARYVHELAGLFHTFYNQCRIIGVDQELQRSRIALVTAVQHTLRHGLAILGVDAPEKM</sequence>
<comment type="similarity">
    <text evidence="2 11 12">Belongs to the class-I aminoacyl-tRNA synthetase family.</text>
</comment>
<dbReference type="Gene3D" id="1.10.730.10">
    <property type="entry name" value="Isoleucyl-tRNA Synthetase, Domain 1"/>
    <property type="match status" value="1"/>
</dbReference>
<comment type="catalytic activity">
    <reaction evidence="10 11">
        <text>tRNA(Arg) + L-arginine + ATP = L-arginyl-tRNA(Arg) + AMP + diphosphate</text>
        <dbReference type="Rhea" id="RHEA:20301"/>
        <dbReference type="Rhea" id="RHEA-COMP:9658"/>
        <dbReference type="Rhea" id="RHEA-COMP:9673"/>
        <dbReference type="ChEBI" id="CHEBI:30616"/>
        <dbReference type="ChEBI" id="CHEBI:32682"/>
        <dbReference type="ChEBI" id="CHEBI:33019"/>
        <dbReference type="ChEBI" id="CHEBI:78442"/>
        <dbReference type="ChEBI" id="CHEBI:78513"/>
        <dbReference type="ChEBI" id="CHEBI:456215"/>
        <dbReference type="EC" id="6.1.1.19"/>
    </reaction>
</comment>
<dbReference type="SUPFAM" id="SSF47323">
    <property type="entry name" value="Anticodon-binding domain of a subclass of class I aminoacyl-tRNA synthetases"/>
    <property type="match status" value="1"/>
</dbReference>
<dbReference type="InterPro" id="IPR005148">
    <property type="entry name" value="Arg-tRNA-synth_N"/>
</dbReference>
<dbReference type="InterPro" id="IPR036695">
    <property type="entry name" value="Arg-tRNA-synth_N_sf"/>
</dbReference>
<dbReference type="FunFam" id="3.40.50.620:FF:000062">
    <property type="entry name" value="Arginine--tRNA ligase"/>
    <property type="match status" value="1"/>
</dbReference>
<dbReference type="Pfam" id="PF03485">
    <property type="entry name" value="Arg_tRNA_synt_N"/>
    <property type="match status" value="1"/>
</dbReference>